<reference evidence="4" key="2">
    <citation type="submission" date="2012-11" db="EMBL/GenBank/DDBJ databases">
        <authorList>
            <person name="Kuo A."/>
            <person name="Curtis B.A."/>
            <person name="Tanifuji G."/>
            <person name="Burki F."/>
            <person name="Gruber A."/>
            <person name="Irimia M."/>
            <person name="Maruyama S."/>
            <person name="Arias M.C."/>
            <person name="Ball S.G."/>
            <person name="Gile G.H."/>
            <person name="Hirakawa Y."/>
            <person name="Hopkins J.F."/>
            <person name="Rensing S.A."/>
            <person name="Schmutz J."/>
            <person name="Symeonidi A."/>
            <person name="Elias M."/>
            <person name="Eveleigh R.J."/>
            <person name="Herman E.K."/>
            <person name="Klute M.J."/>
            <person name="Nakayama T."/>
            <person name="Obornik M."/>
            <person name="Reyes-Prieto A."/>
            <person name="Armbrust E.V."/>
            <person name="Aves S.J."/>
            <person name="Beiko R.G."/>
            <person name="Coutinho P."/>
            <person name="Dacks J.B."/>
            <person name="Durnford D.G."/>
            <person name="Fast N.M."/>
            <person name="Green B.R."/>
            <person name="Grisdale C."/>
            <person name="Hempe F."/>
            <person name="Henrissat B."/>
            <person name="Hoppner M.P."/>
            <person name="Ishida K.-I."/>
            <person name="Kim E."/>
            <person name="Koreny L."/>
            <person name="Kroth P.G."/>
            <person name="Liu Y."/>
            <person name="Malik S.-B."/>
            <person name="Maier U.G."/>
            <person name="McRose D."/>
            <person name="Mock T."/>
            <person name="Neilson J.A."/>
            <person name="Onodera N.T."/>
            <person name="Poole A.M."/>
            <person name="Pritham E.J."/>
            <person name="Richards T.A."/>
            <person name="Rocap G."/>
            <person name="Roy S.W."/>
            <person name="Sarai C."/>
            <person name="Schaack S."/>
            <person name="Shirato S."/>
            <person name="Slamovits C.H."/>
            <person name="Spencer D.F."/>
            <person name="Suzuki S."/>
            <person name="Worden A.Z."/>
            <person name="Zauner S."/>
            <person name="Barry K."/>
            <person name="Bell C."/>
            <person name="Bharti A.K."/>
            <person name="Crow J.A."/>
            <person name="Grimwood J."/>
            <person name="Kramer R."/>
            <person name="Lindquist E."/>
            <person name="Lucas S."/>
            <person name="Salamov A."/>
            <person name="McFadden G.I."/>
            <person name="Lane C.E."/>
            <person name="Keeling P.J."/>
            <person name="Gray M.W."/>
            <person name="Grigoriev I.V."/>
            <person name="Archibald J.M."/>
        </authorList>
    </citation>
    <scope>NUCLEOTIDE SEQUENCE</scope>
    <source>
        <strain evidence="4">CCMP2712</strain>
    </source>
</reference>
<organism evidence="2">
    <name type="scientific">Guillardia theta (strain CCMP2712)</name>
    <name type="common">Cryptophyte</name>
    <dbReference type="NCBI Taxonomy" id="905079"/>
    <lineage>
        <taxon>Eukaryota</taxon>
        <taxon>Cryptophyceae</taxon>
        <taxon>Pyrenomonadales</taxon>
        <taxon>Geminigeraceae</taxon>
        <taxon>Guillardia</taxon>
    </lineage>
</organism>
<keyword evidence="4" id="KW-1185">Reference proteome</keyword>
<feature type="region of interest" description="Disordered" evidence="1">
    <location>
        <begin position="176"/>
        <end position="196"/>
    </location>
</feature>
<dbReference type="Proteomes" id="UP000011087">
    <property type="component" value="Unassembled WGS sequence"/>
</dbReference>
<evidence type="ECO:0000313" key="3">
    <source>
        <dbReference type="EnsemblProtists" id="EKX36120"/>
    </source>
</evidence>
<proteinExistence type="predicted"/>
<dbReference type="PaxDb" id="55529-EKX36120"/>
<protein>
    <submittedName>
        <fullName evidence="2 3">Uncharacterized protein</fullName>
    </submittedName>
</protein>
<reference evidence="2 4" key="1">
    <citation type="journal article" date="2012" name="Nature">
        <title>Algal genomes reveal evolutionary mosaicism and the fate of nucleomorphs.</title>
        <authorList>
            <consortium name="DOE Joint Genome Institute"/>
            <person name="Curtis B.A."/>
            <person name="Tanifuji G."/>
            <person name="Burki F."/>
            <person name="Gruber A."/>
            <person name="Irimia M."/>
            <person name="Maruyama S."/>
            <person name="Arias M.C."/>
            <person name="Ball S.G."/>
            <person name="Gile G.H."/>
            <person name="Hirakawa Y."/>
            <person name="Hopkins J.F."/>
            <person name="Kuo A."/>
            <person name="Rensing S.A."/>
            <person name="Schmutz J."/>
            <person name="Symeonidi A."/>
            <person name="Elias M."/>
            <person name="Eveleigh R.J."/>
            <person name="Herman E.K."/>
            <person name="Klute M.J."/>
            <person name="Nakayama T."/>
            <person name="Obornik M."/>
            <person name="Reyes-Prieto A."/>
            <person name="Armbrust E.V."/>
            <person name="Aves S.J."/>
            <person name="Beiko R.G."/>
            <person name="Coutinho P."/>
            <person name="Dacks J.B."/>
            <person name="Durnford D.G."/>
            <person name="Fast N.M."/>
            <person name="Green B.R."/>
            <person name="Grisdale C.J."/>
            <person name="Hempel F."/>
            <person name="Henrissat B."/>
            <person name="Hoppner M.P."/>
            <person name="Ishida K."/>
            <person name="Kim E."/>
            <person name="Koreny L."/>
            <person name="Kroth P.G."/>
            <person name="Liu Y."/>
            <person name="Malik S.B."/>
            <person name="Maier U.G."/>
            <person name="McRose D."/>
            <person name="Mock T."/>
            <person name="Neilson J.A."/>
            <person name="Onodera N.T."/>
            <person name="Poole A.M."/>
            <person name="Pritham E.J."/>
            <person name="Richards T.A."/>
            <person name="Rocap G."/>
            <person name="Roy S.W."/>
            <person name="Sarai C."/>
            <person name="Schaack S."/>
            <person name="Shirato S."/>
            <person name="Slamovits C.H."/>
            <person name="Spencer D.F."/>
            <person name="Suzuki S."/>
            <person name="Worden A.Z."/>
            <person name="Zauner S."/>
            <person name="Barry K."/>
            <person name="Bell C."/>
            <person name="Bharti A.K."/>
            <person name="Crow J.A."/>
            <person name="Grimwood J."/>
            <person name="Kramer R."/>
            <person name="Lindquist E."/>
            <person name="Lucas S."/>
            <person name="Salamov A."/>
            <person name="McFadden G.I."/>
            <person name="Lane C.E."/>
            <person name="Keeling P.J."/>
            <person name="Gray M.W."/>
            <person name="Grigoriev I.V."/>
            <person name="Archibald J.M."/>
        </authorList>
    </citation>
    <scope>NUCLEOTIDE SEQUENCE</scope>
    <source>
        <strain evidence="2 4">CCMP2712</strain>
    </source>
</reference>
<dbReference type="OrthoDB" id="79295at2759"/>
<dbReference type="AlphaFoldDB" id="L1IJY9"/>
<evidence type="ECO:0000313" key="2">
    <source>
        <dbReference type="EMBL" id="EKX36120.1"/>
    </source>
</evidence>
<dbReference type="HOGENOM" id="CLU_1323175_0_0_1"/>
<evidence type="ECO:0000313" key="4">
    <source>
        <dbReference type="Proteomes" id="UP000011087"/>
    </source>
</evidence>
<feature type="compositionally biased region" description="Basic and acidic residues" evidence="1">
    <location>
        <begin position="180"/>
        <end position="196"/>
    </location>
</feature>
<accession>L1IJY9</accession>
<name>L1IJY9_GUITC</name>
<dbReference type="EnsemblProtists" id="EKX36120">
    <property type="protein sequence ID" value="EKX36120"/>
    <property type="gene ID" value="GUITHDRAFT_48990"/>
</dbReference>
<evidence type="ECO:0000256" key="1">
    <source>
        <dbReference type="SAM" id="MobiDB-lite"/>
    </source>
</evidence>
<sequence length="196" mass="22446">FPTLPGNMNGILIHCLASIVYHFDYLRKELDPSHPLWSCALFRDTGIYEQLKEQVLVLLPTDVPTEMNESSENMMCTVQVPIYRSTGCPPHVTSLVHEKQWMMKTQLLQEKLDQVVAGNEQLEPLHSQQQPEVQQCQGQRLLPEDIRVSDDRAGVTEAAWSIWHCGNNLKGLPPLKRMRGKDLTQKSQDKRLTDMK</sequence>
<reference evidence="3" key="3">
    <citation type="submission" date="2015-06" db="UniProtKB">
        <authorList>
            <consortium name="EnsemblProtists"/>
        </authorList>
    </citation>
    <scope>IDENTIFICATION</scope>
</reference>
<feature type="non-terminal residue" evidence="2">
    <location>
        <position position="1"/>
    </location>
</feature>
<gene>
    <name evidence="2" type="ORF">GUITHDRAFT_48990</name>
</gene>
<dbReference type="KEGG" id="gtt:GUITHDRAFT_48990"/>
<dbReference type="GeneID" id="17292922"/>
<feature type="non-terminal residue" evidence="2">
    <location>
        <position position="196"/>
    </location>
</feature>
<dbReference type="RefSeq" id="XP_005823100.1">
    <property type="nucleotide sequence ID" value="XM_005823043.1"/>
</dbReference>
<dbReference type="EMBL" id="JH993078">
    <property type="protein sequence ID" value="EKX36120.1"/>
    <property type="molecule type" value="Genomic_DNA"/>
</dbReference>